<name>A0ABU6TBB8_9FABA</name>
<gene>
    <name evidence="1" type="ORF">PIB30_030578</name>
</gene>
<organism evidence="1 2">
    <name type="scientific">Stylosanthes scabra</name>
    <dbReference type="NCBI Taxonomy" id="79078"/>
    <lineage>
        <taxon>Eukaryota</taxon>
        <taxon>Viridiplantae</taxon>
        <taxon>Streptophyta</taxon>
        <taxon>Embryophyta</taxon>
        <taxon>Tracheophyta</taxon>
        <taxon>Spermatophyta</taxon>
        <taxon>Magnoliopsida</taxon>
        <taxon>eudicotyledons</taxon>
        <taxon>Gunneridae</taxon>
        <taxon>Pentapetalae</taxon>
        <taxon>rosids</taxon>
        <taxon>fabids</taxon>
        <taxon>Fabales</taxon>
        <taxon>Fabaceae</taxon>
        <taxon>Papilionoideae</taxon>
        <taxon>50 kb inversion clade</taxon>
        <taxon>dalbergioids sensu lato</taxon>
        <taxon>Dalbergieae</taxon>
        <taxon>Pterocarpus clade</taxon>
        <taxon>Stylosanthes</taxon>
    </lineage>
</organism>
<dbReference type="EMBL" id="JASCZI010090749">
    <property type="protein sequence ID" value="MED6146016.1"/>
    <property type="molecule type" value="Genomic_DNA"/>
</dbReference>
<proteinExistence type="predicted"/>
<keyword evidence="2" id="KW-1185">Reference proteome</keyword>
<evidence type="ECO:0000313" key="2">
    <source>
        <dbReference type="Proteomes" id="UP001341840"/>
    </source>
</evidence>
<sequence length="55" mass="6133">MAQNLGLGRLDHKRSSILRKIALPFVSSSALPEPPSEFIWAIYRIVRGQLLTTSP</sequence>
<comment type="caution">
    <text evidence="1">The sequence shown here is derived from an EMBL/GenBank/DDBJ whole genome shotgun (WGS) entry which is preliminary data.</text>
</comment>
<reference evidence="1 2" key="1">
    <citation type="journal article" date="2023" name="Plants (Basel)">
        <title>Bridging the Gap: Combining Genomics and Transcriptomics Approaches to Understand Stylosanthes scabra, an Orphan Legume from the Brazilian Caatinga.</title>
        <authorList>
            <person name="Ferreira-Neto J.R.C."/>
            <person name="da Silva M.D."/>
            <person name="Binneck E."/>
            <person name="de Melo N.F."/>
            <person name="da Silva R.H."/>
            <person name="de Melo A.L.T.M."/>
            <person name="Pandolfi V."/>
            <person name="Bustamante F.O."/>
            <person name="Brasileiro-Vidal A.C."/>
            <person name="Benko-Iseppon A.M."/>
        </authorList>
    </citation>
    <scope>NUCLEOTIDE SEQUENCE [LARGE SCALE GENOMIC DNA]</scope>
    <source>
        <tissue evidence="1">Leaves</tissue>
    </source>
</reference>
<dbReference type="Proteomes" id="UP001341840">
    <property type="component" value="Unassembled WGS sequence"/>
</dbReference>
<protein>
    <submittedName>
        <fullName evidence="1">Uncharacterized protein</fullName>
    </submittedName>
</protein>
<accession>A0ABU6TBB8</accession>
<evidence type="ECO:0000313" key="1">
    <source>
        <dbReference type="EMBL" id="MED6146016.1"/>
    </source>
</evidence>